<gene>
    <name evidence="2" type="ORF">MVES_001490</name>
</gene>
<dbReference type="Pfam" id="PF14934">
    <property type="entry name" value="TMEM254"/>
    <property type="match status" value="1"/>
</dbReference>
<keyword evidence="1" id="KW-0472">Membrane</keyword>
<evidence type="ECO:0000313" key="3">
    <source>
        <dbReference type="Proteomes" id="UP000232875"/>
    </source>
</evidence>
<dbReference type="Proteomes" id="UP000232875">
    <property type="component" value="Unassembled WGS sequence"/>
</dbReference>
<evidence type="ECO:0000256" key="1">
    <source>
        <dbReference type="SAM" id="Phobius"/>
    </source>
</evidence>
<keyword evidence="3" id="KW-1185">Reference proteome</keyword>
<dbReference type="OrthoDB" id="5553410at2759"/>
<keyword evidence="1" id="KW-1133">Transmembrane helix</keyword>
<dbReference type="InterPro" id="IPR028110">
    <property type="entry name" value="TMEM254"/>
</dbReference>
<feature type="transmembrane region" description="Helical" evidence="1">
    <location>
        <begin position="81"/>
        <end position="103"/>
    </location>
</feature>
<protein>
    <submittedName>
        <fullName evidence="2">Uncharacterized protein</fullName>
    </submittedName>
</protein>
<dbReference type="AlphaFoldDB" id="A0A2N1JCZ4"/>
<reference evidence="2 3" key="1">
    <citation type="submission" date="2017-10" db="EMBL/GenBank/DDBJ databases">
        <title>A novel species of cold-tolerant Malassezia isolated from bats.</title>
        <authorList>
            <person name="Lorch J.M."/>
            <person name="Palmer J.M."/>
            <person name="Vanderwolf K.J."/>
            <person name="Schmidt K.Z."/>
            <person name="Verant M.L."/>
            <person name="Weller T.J."/>
            <person name="Blehert D.S."/>
        </authorList>
    </citation>
    <scope>NUCLEOTIDE SEQUENCE [LARGE SCALE GENOMIC DNA]</scope>
    <source>
        <strain evidence="2 3">NWHC:44797-103</strain>
    </source>
</reference>
<name>A0A2N1JCZ4_9BASI</name>
<feature type="transmembrane region" description="Helical" evidence="1">
    <location>
        <begin position="52"/>
        <end position="69"/>
    </location>
</feature>
<sequence>MAIQFKFPEDGWQTILALAFFLYVDNAAAGSPGARIKNAIGGQGTMDTVRKLVVAVHVVEALAMLAVNLKRGSSLATTVKWVLSTFVLGYPSWVTFGSMYYGLNSHAELNNGVCL</sequence>
<organism evidence="2 3">
    <name type="scientific">Malassezia vespertilionis</name>
    <dbReference type="NCBI Taxonomy" id="2020962"/>
    <lineage>
        <taxon>Eukaryota</taxon>
        <taxon>Fungi</taxon>
        <taxon>Dikarya</taxon>
        <taxon>Basidiomycota</taxon>
        <taxon>Ustilaginomycotina</taxon>
        <taxon>Malasseziomycetes</taxon>
        <taxon>Malasseziales</taxon>
        <taxon>Malasseziaceae</taxon>
        <taxon>Malassezia</taxon>
    </lineage>
</organism>
<dbReference type="EMBL" id="KZ454989">
    <property type="protein sequence ID" value="PKI84440.1"/>
    <property type="molecule type" value="Genomic_DNA"/>
</dbReference>
<keyword evidence="1" id="KW-0812">Transmembrane</keyword>
<proteinExistence type="predicted"/>
<evidence type="ECO:0000313" key="2">
    <source>
        <dbReference type="EMBL" id="PKI84440.1"/>
    </source>
</evidence>
<accession>A0A2N1JCZ4</accession>